<sequence length="132" mass="14595">MILDGSYSLCSKQLLTMGVIWTFHINASALTIAVSLLNTNVSRQAGRKVRQPYFAIQNYLRRFLLATPAGSAGTMAYAYCCCRRFQRCNFSTAFCKPLCQQKRQLPAAVPACRQLPPAAGKTPFAYITLPPP</sequence>
<evidence type="ECO:0000313" key="3">
    <source>
        <dbReference type="Proteomes" id="UP000887013"/>
    </source>
</evidence>
<accession>A0A8X6R4T1</accession>
<keyword evidence="1" id="KW-1133">Transmembrane helix</keyword>
<keyword evidence="3" id="KW-1185">Reference proteome</keyword>
<dbReference type="Proteomes" id="UP000887013">
    <property type="component" value="Unassembled WGS sequence"/>
</dbReference>
<comment type="caution">
    <text evidence="2">The sequence shown here is derived from an EMBL/GenBank/DDBJ whole genome shotgun (WGS) entry which is preliminary data.</text>
</comment>
<keyword evidence="1" id="KW-0472">Membrane</keyword>
<dbReference type="EMBL" id="BMAW01040447">
    <property type="protein sequence ID" value="GFU59684.1"/>
    <property type="molecule type" value="Genomic_DNA"/>
</dbReference>
<evidence type="ECO:0000313" key="2">
    <source>
        <dbReference type="EMBL" id="GFU59684.1"/>
    </source>
</evidence>
<gene>
    <name evidence="2" type="ORF">NPIL_523181</name>
</gene>
<feature type="transmembrane region" description="Helical" evidence="1">
    <location>
        <begin position="59"/>
        <end position="79"/>
    </location>
</feature>
<feature type="transmembrane region" description="Helical" evidence="1">
    <location>
        <begin position="20"/>
        <end position="38"/>
    </location>
</feature>
<name>A0A8X6R4T1_NEPPI</name>
<organism evidence="2 3">
    <name type="scientific">Nephila pilipes</name>
    <name type="common">Giant wood spider</name>
    <name type="synonym">Nephila maculata</name>
    <dbReference type="NCBI Taxonomy" id="299642"/>
    <lineage>
        <taxon>Eukaryota</taxon>
        <taxon>Metazoa</taxon>
        <taxon>Ecdysozoa</taxon>
        <taxon>Arthropoda</taxon>
        <taxon>Chelicerata</taxon>
        <taxon>Arachnida</taxon>
        <taxon>Araneae</taxon>
        <taxon>Araneomorphae</taxon>
        <taxon>Entelegynae</taxon>
        <taxon>Araneoidea</taxon>
        <taxon>Nephilidae</taxon>
        <taxon>Nephila</taxon>
    </lineage>
</organism>
<keyword evidence="1" id="KW-0812">Transmembrane</keyword>
<evidence type="ECO:0000256" key="1">
    <source>
        <dbReference type="SAM" id="Phobius"/>
    </source>
</evidence>
<protein>
    <submittedName>
        <fullName evidence="2">Uncharacterized protein</fullName>
    </submittedName>
</protein>
<reference evidence="2" key="1">
    <citation type="submission" date="2020-08" db="EMBL/GenBank/DDBJ databases">
        <title>Multicomponent nature underlies the extraordinary mechanical properties of spider dragline silk.</title>
        <authorList>
            <person name="Kono N."/>
            <person name="Nakamura H."/>
            <person name="Mori M."/>
            <person name="Yoshida Y."/>
            <person name="Ohtoshi R."/>
            <person name="Malay A.D."/>
            <person name="Moran D.A.P."/>
            <person name="Tomita M."/>
            <person name="Numata K."/>
            <person name="Arakawa K."/>
        </authorList>
    </citation>
    <scope>NUCLEOTIDE SEQUENCE</scope>
</reference>
<dbReference type="AlphaFoldDB" id="A0A8X6R4T1"/>
<proteinExistence type="predicted"/>